<evidence type="ECO:0000256" key="1">
    <source>
        <dbReference type="SAM" id="MobiDB-lite"/>
    </source>
</evidence>
<dbReference type="KEGG" id="mmas:MYMAC_007070"/>
<sequence>MGHLFVPALLLVGAASLAVRTCGTAAVARPPALQREAPERPLPRIEPPATVSARG</sequence>
<dbReference type="AlphaFoldDB" id="A0A286NW62"/>
<protein>
    <submittedName>
        <fullName evidence="3">Uncharacterized protein</fullName>
    </submittedName>
</protein>
<accession>A0A286NW62</accession>
<dbReference type="EMBL" id="CP022203">
    <property type="protein sequence ID" value="ATB51407.1"/>
    <property type="molecule type" value="Genomic_DNA"/>
</dbReference>
<name>A0A286NW62_9BACT</name>
<keyword evidence="2" id="KW-0732">Signal</keyword>
<organism evidence="3 4">
    <name type="scientific">Corallococcus macrosporus DSM 14697</name>
    <dbReference type="NCBI Taxonomy" id="1189310"/>
    <lineage>
        <taxon>Bacteria</taxon>
        <taxon>Pseudomonadati</taxon>
        <taxon>Myxococcota</taxon>
        <taxon>Myxococcia</taxon>
        <taxon>Myxococcales</taxon>
        <taxon>Cystobacterineae</taxon>
        <taxon>Myxococcaceae</taxon>
        <taxon>Corallococcus</taxon>
    </lineage>
</organism>
<feature type="chain" id="PRO_5012741650" evidence="2">
    <location>
        <begin position="19"/>
        <end position="55"/>
    </location>
</feature>
<feature type="region of interest" description="Disordered" evidence="1">
    <location>
        <begin position="33"/>
        <end position="55"/>
    </location>
</feature>
<evidence type="ECO:0000313" key="3">
    <source>
        <dbReference type="EMBL" id="ATB51407.1"/>
    </source>
</evidence>
<dbReference type="RefSeq" id="WP_013937002.1">
    <property type="nucleotide sequence ID" value="NZ_CP022203.1"/>
</dbReference>
<gene>
    <name evidence="3" type="ORF">MYMAC_007070</name>
</gene>
<feature type="signal peptide" evidence="2">
    <location>
        <begin position="1"/>
        <end position="18"/>
    </location>
</feature>
<evidence type="ECO:0000313" key="4">
    <source>
        <dbReference type="Proteomes" id="UP000217343"/>
    </source>
</evidence>
<evidence type="ECO:0000256" key="2">
    <source>
        <dbReference type="SAM" id="SignalP"/>
    </source>
</evidence>
<proteinExistence type="predicted"/>
<keyword evidence="4" id="KW-1185">Reference proteome</keyword>
<reference evidence="3 4" key="1">
    <citation type="submission" date="2017-06" db="EMBL/GenBank/DDBJ databases">
        <title>Sequencing and comparative analysis of myxobacterial genomes.</title>
        <authorList>
            <person name="Rupp O."/>
            <person name="Goesmann A."/>
            <person name="Sogaard-Andersen L."/>
        </authorList>
    </citation>
    <scope>NUCLEOTIDE SEQUENCE [LARGE SCALE GENOMIC DNA]</scope>
    <source>
        <strain evidence="3 4">DSM 14697</strain>
    </source>
</reference>
<dbReference type="Proteomes" id="UP000217343">
    <property type="component" value="Chromosome"/>
</dbReference>